<keyword evidence="2" id="KW-1185">Reference proteome</keyword>
<organism evidence="1 2">
    <name type="scientific">Texcoconibacillus texcoconensis</name>
    <dbReference type="NCBI Taxonomy" id="1095777"/>
    <lineage>
        <taxon>Bacteria</taxon>
        <taxon>Bacillati</taxon>
        <taxon>Bacillota</taxon>
        <taxon>Bacilli</taxon>
        <taxon>Bacillales</taxon>
        <taxon>Bacillaceae</taxon>
        <taxon>Texcoconibacillus</taxon>
    </lineage>
</organism>
<protein>
    <submittedName>
        <fullName evidence="1">Uncharacterized protein</fullName>
    </submittedName>
</protein>
<comment type="caution">
    <text evidence="1">The sequence shown here is derived from an EMBL/GenBank/DDBJ whole genome shotgun (WGS) entry which is preliminary data.</text>
</comment>
<evidence type="ECO:0000313" key="2">
    <source>
        <dbReference type="Proteomes" id="UP000551878"/>
    </source>
</evidence>
<reference evidence="1 2" key="1">
    <citation type="submission" date="2020-08" db="EMBL/GenBank/DDBJ databases">
        <title>Genomic Encyclopedia of Type Strains, Phase IV (KMG-IV): sequencing the most valuable type-strain genomes for metagenomic binning, comparative biology and taxonomic classification.</title>
        <authorList>
            <person name="Goeker M."/>
        </authorList>
    </citation>
    <scope>NUCLEOTIDE SEQUENCE [LARGE SCALE GENOMIC DNA]</scope>
    <source>
        <strain evidence="1 2">DSM 24696</strain>
    </source>
</reference>
<sequence length="29" mass="3063">MNNSFLSGAVLAKEILRKVVGSGVPCICR</sequence>
<dbReference type="Proteomes" id="UP000551878">
    <property type="component" value="Unassembled WGS sequence"/>
</dbReference>
<name>A0A840QUY9_9BACI</name>
<evidence type="ECO:0000313" key="1">
    <source>
        <dbReference type="EMBL" id="MBB5175088.1"/>
    </source>
</evidence>
<dbReference type="EMBL" id="JACHHB010000024">
    <property type="protein sequence ID" value="MBB5175088.1"/>
    <property type="molecule type" value="Genomic_DNA"/>
</dbReference>
<dbReference type="AlphaFoldDB" id="A0A840QUY9"/>
<accession>A0A840QUY9</accession>
<proteinExistence type="predicted"/>
<gene>
    <name evidence="1" type="ORF">HNQ41_003318</name>
</gene>